<evidence type="ECO:0000313" key="1">
    <source>
        <dbReference type="EMBL" id="TCS99644.1"/>
    </source>
</evidence>
<dbReference type="Pfam" id="PF11697">
    <property type="entry name" value="DUF3293"/>
    <property type="match status" value="1"/>
</dbReference>
<dbReference type="OrthoDB" id="1493624at2"/>
<dbReference type="EMBL" id="SMAF01000005">
    <property type="protein sequence ID" value="TCS99644.1"/>
    <property type="molecule type" value="Genomic_DNA"/>
</dbReference>
<dbReference type="Proteomes" id="UP000294599">
    <property type="component" value="Unassembled WGS sequence"/>
</dbReference>
<gene>
    <name evidence="1" type="ORF">EDC25_10577</name>
</gene>
<evidence type="ECO:0000313" key="2">
    <source>
        <dbReference type="Proteomes" id="UP000294599"/>
    </source>
</evidence>
<reference evidence="1 2" key="1">
    <citation type="submission" date="2019-03" db="EMBL/GenBank/DDBJ databases">
        <title>Genomic Encyclopedia of Type Strains, Phase IV (KMG-IV): sequencing the most valuable type-strain genomes for metagenomic binning, comparative biology and taxonomic classification.</title>
        <authorList>
            <person name="Goeker M."/>
        </authorList>
    </citation>
    <scope>NUCLEOTIDE SEQUENCE [LARGE SCALE GENOMIC DNA]</scope>
    <source>
        <strain evidence="1 2">DSM 21944</strain>
    </source>
</reference>
<dbReference type="InterPro" id="IPR021710">
    <property type="entry name" value="DUF3293"/>
</dbReference>
<proteinExistence type="predicted"/>
<protein>
    <submittedName>
        <fullName evidence="1">Uncharacterized protein DUF3293</fullName>
    </submittedName>
</protein>
<comment type="caution">
    <text evidence="1">The sequence shown here is derived from an EMBL/GenBank/DDBJ whole genome shotgun (WGS) entry which is preliminary data.</text>
</comment>
<dbReference type="AlphaFoldDB" id="A0A4S3L0R7"/>
<sequence length="162" mass="17303">MPCHEPSGRRSPAAADDLLTAYLGAVYEVPGAAGTLRLVAGSHPDVVAPPCGRVHAVLTACNPGSVALDDHENGARQARLHAELDARGLHWRPAVNRAPGGGWLEPSCWITAIPSSLLDDLAGMFGQNASVTIADDGLCRLRIHRLHWLQPSVCDNRLQWPD</sequence>
<organism evidence="1 2">
    <name type="scientific">Pseudofulvimonas gallinarii</name>
    <dbReference type="NCBI Taxonomy" id="634155"/>
    <lineage>
        <taxon>Bacteria</taxon>
        <taxon>Pseudomonadati</taxon>
        <taxon>Pseudomonadota</taxon>
        <taxon>Gammaproteobacteria</taxon>
        <taxon>Lysobacterales</taxon>
        <taxon>Rhodanobacteraceae</taxon>
        <taxon>Pseudofulvimonas</taxon>
    </lineage>
</organism>
<accession>A0A4S3L0R7</accession>
<keyword evidence="2" id="KW-1185">Reference proteome</keyword>
<dbReference type="RefSeq" id="WP_123520914.1">
    <property type="nucleotide sequence ID" value="NZ_JBHLWF010000028.1"/>
</dbReference>
<name>A0A4S3L0R7_9GAMM</name>